<dbReference type="Proteomes" id="UP000236642">
    <property type="component" value="Unassembled WGS sequence"/>
</dbReference>
<feature type="transmembrane region" description="Helical" evidence="1">
    <location>
        <begin position="868"/>
        <end position="890"/>
    </location>
</feature>
<accession>A0A2H5Y6G2</accession>
<feature type="transmembrane region" description="Helical" evidence="1">
    <location>
        <begin position="125"/>
        <end position="147"/>
    </location>
</feature>
<dbReference type="PANTHER" id="PTHR38454">
    <property type="entry name" value="INTEGRAL MEMBRANE PROTEIN-RELATED"/>
    <property type="match status" value="1"/>
</dbReference>
<feature type="transmembrane region" description="Helical" evidence="1">
    <location>
        <begin position="181"/>
        <end position="204"/>
    </location>
</feature>
<feature type="transmembrane region" description="Helical" evidence="1">
    <location>
        <begin position="347"/>
        <end position="363"/>
    </location>
</feature>
<protein>
    <recommendedName>
        <fullName evidence="4">Bacterial membrane protein YfhO</fullName>
    </recommendedName>
</protein>
<feature type="transmembrane region" description="Helical" evidence="1">
    <location>
        <begin position="309"/>
        <end position="327"/>
    </location>
</feature>
<keyword evidence="1" id="KW-1133">Transmembrane helix</keyword>
<organism evidence="2 3">
    <name type="scientific">Candidatus Thermoflexus japonica</name>
    <dbReference type="NCBI Taxonomy" id="2035417"/>
    <lineage>
        <taxon>Bacteria</taxon>
        <taxon>Bacillati</taxon>
        <taxon>Chloroflexota</taxon>
        <taxon>Thermoflexia</taxon>
        <taxon>Thermoflexales</taxon>
        <taxon>Thermoflexaceae</taxon>
        <taxon>Thermoflexus</taxon>
    </lineage>
</organism>
<evidence type="ECO:0000256" key="1">
    <source>
        <dbReference type="SAM" id="Phobius"/>
    </source>
</evidence>
<feature type="transmembrane region" description="Helical" evidence="1">
    <location>
        <begin position="93"/>
        <end position="113"/>
    </location>
</feature>
<evidence type="ECO:0000313" key="3">
    <source>
        <dbReference type="Proteomes" id="UP000236642"/>
    </source>
</evidence>
<dbReference type="PANTHER" id="PTHR38454:SF1">
    <property type="entry name" value="INTEGRAL MEMBRANE PROTEIN"/>
    <property type="match status" value="1"/>
</dbReference>
<reference evidence="3" key="1">
    <citation type="submission" date="2017-09" db="EMBL/GenBank/DDBJ databases">
        <title>Metaegenomics of thermophilic ammonia-oxidizing enrichment culture.</title>
        <authorList>
            <person name="Kato S."/>
            <person name="Suzuki K."/>
        </authorList>
    </citation>
    <scope>NUCLEOTIDE SEQUENCE [LARGE SCALE GENOMIC DNA]</scope>
</reference>
<evidence type="ECO:0000313" key="2">
    <source>
        <dbReference type="EMBL" id="GBD09020.1"/>
    </source>
</evidence>
<comment type="caution">
    <text evidence="2">The sequence shown here is derived from an EMBL/GenBank/DDBJ whole genome shotgun (WGS) entry which is preliminary data.</text>
</comment>
<proteinExistence type="predicted"/>
<sequence>MRTAHDIRSLRWLIRAGPFLLTSGLVLLALFPLAFSPGILMRGDVALYFYPYWEAAARATREGRLPLWNPDLFAGVPFLANPQVGFFYPPNRLLSWLPVPAALKVSILLHALWAAWGMLGLARRLGYRTGGSVAAAAAYALGGYFLAQAEHINQFQALAWLPWIGWAWATGRPAGVGLAGAMQILCGHAQTVMLSWAALLIFFAPPRGDRVRLSGWVRAWGTGVLDGALAVGLSAIQWLPSFQLTRASIRAGGLPLKEALSFSLSPGLLGRSLLPGREAPAFTEFTAYVGLLGLLALIAGIGRPGWGRWGFVAGVGLFFALGAYNPLDVLLTGLLPPLRAFRVPARWLALWAFGAALGIGAGFDRGFAGLPRRRLVLWALAVLALMGLALAAAPIRPPGMTGPLGPVDPSRIAFGLGLLLAGLLLSKRLPRAFWLGLWAAELAGAAWGLPLNRLTAPEAWSDPRLPAVVLRDFLTQEGPWAGRILSVVDLRFDPGDLGEWRSIFEGRLPPEAFEEFLIATKYKEALVANLPLAYGLPTVDGYDGGVLPLRRYIELIRRFVPPDRLLMDGRLWETLPTLPDPRWLQILGIRWIVMDRLRDEWIEGVFYDRGIVANACSPEPIEAGPFPPFEATELRIWISSPFPPRTALGTVELRTIEGERLSFPVEMGEAGRPAVVRWEGPRRIRHLILHPDPRICAQGGWQVAGGALVDGRTGAFQALVLSPGGSFALRYAGDIKIYEFRKSLPRLYGVCAAMFARNEAEAMDRLTDPAFDPARMVVIEGETGRADPGALRPCAVEVRWIRFTPEIHEAEVRFEEAGWLVLLESWDGGWRAWVDGRPAPIRPANGLFQAIRVPAGVHRIRWEYRPGAWPMGVAATAVSLLFGVGARAWARGWRQKPARK</sequence>
<feature type="transmembrane region" description="Helical" evidence="1">
    <location>
        <begin position="216"/>
        <end position="239"/>
    </location>
</feature>
<dbReference type="InterPro" id="IPR018580">
    <property type="entry name" value="Uncharacterised_YfhO"/>
</dbReference>
<feature type="transmembrane region" description="Helical" evidence="1">
    <location>
        <begin position="12"/>
        <end position="35"/>
    </location>
</feature>
<evidence type="ECO:0008006" key="4">
    <source>
        <dbReference type="Google" id="ProtNLM"/>
    </source>
</evidence>
<keyword evidence="1" id="KW-0812">Transmembrane</keyword>
<feature type="transmembrane region" description="Helical" evidence="1">
    <location>
        <begin position="285"/>
        <end position="302"/>
    </location>
</feature>
<gene>
    <name evidence="2" type="ORF">HRbin22_01267</name>
</gene>
<keyword evidence="1" id="KW-0472">Membrane</keyword>
<dbReference type="AlphaFoldDB" id="A0A2H5Y6G2"/>
<dbReference type="EMBL" id="BEHY01000024">
    <property type="protein sequence ID" value="GBD09020.1"/>
    <property type="molecule type" value="Genomic_DNA"/>
</dbReference>
<feature type="transmembrane region" description="Helical" evidence="1">
    <location>
        <begin position="375"/>
        <end position="395"/>
    </location>
</feature>
<name>A0A2H5Y6G2_9CHLR</name>